<reference evidence="2 4" key="2">
    <citation type="submission" date="2020-08" db="EMBL/GenBank/DDBJ databases">
        <title>Enterococcus faecalis SF28073 genome assembly.</title>
        <authorList>
            <person name="Duerkop B.A."/>
            <person name="Johnson C.N."/>
        </authorList>
    </citation>
    <scope>NUCLEOTIDE SEQUENCE [LARGE SCALE GENOMIC DNA]</scope>
    <source>
        <strain evidence="2 4">SF28073</strain>
    </source>
</reference>
<dbReference type="Proteomes" id="UP000429730">
    <property type="component" value="Unassembled WGS sequence"/>
</dbReference>
<dbReference type="EMBL" id="CP060804">
    <property type="protein sequence ID" value="QNP38447.1"/>
    <property type="molecule type" value="Genomic_DNA"/>
</dbReference>
<evidence type="ECO:0000313" key="1">
    <source>
        <dbReference type="EMBL" id="MXS54305.1"/>
    </source>
</evidence>
<protein>
    <submittedName>
        <fullName evidence="2">Uncharacterized protein</fullName>
    </submittedName>
</protein>
<evidence type="ECO:0000313" key="4">
    <source>
        <dbReference type="Proteomes" id="UP000516122"/>
    </source>
</evidence>
<dbReference type="RefSeq" id="WP_154018154.1">
    <property type="nucleotide sequence ID" value="NZ_BJTR01000001.1"/>
</dbReference>
<organism evidence="2 4">
    <name type="scientific">Enterococcus faecalis</name>
    <name type="common">Streptococcus faecalis</name>
    <dbReference type="NCBI Taxonomy" id="1351"/>
    <lineage>
        <taxon>Bacteria</taxon>
        <taxon>Bacillati</taxon>
        <taxon>Bacillota</taxon>
        <taxon>Bacilli</taxon>
        <taxon>Lactobacillales</taxon>
        <taxon>Enterococcaceae</taxon>
        <taxon>Enterococcus</taxon>
    </lineage>
</organism>
<dbReference type="Proteomes" id="UP000516122">
    <property type="component" value="Chromosome"/>
</dbReference>
<proteinExistence type="predicted"/>
<name>A0A6B1XHZ9_ENTFL</name>
<dbReference type="EMBL" id="WVTJ01000120">
    <property type="protein sequence ID" value="MXS54305.1"/>
    <property type="molecule type" value="Genomic_DNA"/>
</dbReference>
<accession>A0A6B1XHZ9</accession>
<gene>
    <name evidence="1" type="ORF">GTI81_16695</name>
    <name evidence="2" type="ORF">H9Q64_03855</name>
</gene>
<dbReference type="AlphaFoldDB" id="A0A6B1XHZ9"/>
<sequence>MTLIVIVISEILSLLFPIKSPNKMIIDSMGIGNKITINDKFVDNSDFASLTIENLSMTIQATPIKVVIVIEVMKKVGLP</sequence>
<evidence type="ECO:0000313" key="2">
    <source>
        <dbReference type="EMBL" id="QNP38447.1"/>
    </source>
</evidence>
<evidence type="ECO:0000313" key="3">
    <source>
        <dbReference type="Proteomes" id="UP000429730"/>
    </source>
</evidence>
<reference evidence="1 3" key="1">
    <citation type="submission" date="2019-04" db="EMBL/GenBank/DDBJ databases">
        <title>Step-wise assembly of the neonatal virome modulated by breast feeding.</title>
        <authorList>
            <person name="Liang G."/>
            <person name="Bushman F."/>
        </authorList>
    </citation>
    <scope>NUCLEOTIDE SEQUENCE [LARGE SCALE GENOMIC DNA]</scope>
    <source>
        <strain evidence="1 3">E3754</strain>
    </source>
</reference>